<keyword evidence="3" id="KW-1185">Reference proteome</keyword>
<dbReference type="STRING" id="351160.RCIX947"/>
<dbReference type="AlphaFoldDB" id="Q0W5Q3"/>
<dbReference type="Gene3D" id="3.40.50.2020">
    <property type="match status" value="1"/>
</dbReference>
<reference evidence="2 3" key="1">
    <citation type="journal article" date="2006" name="Science">
        <title>Genome of rice cluster I archaea -- the key methane producers in the rice rhizosphere.</title>
        <authorList>
            <person name="Erkel C."/>
            <person name="Kube M."/>
            <person name="Reinhardt R."/>
            <person name="Liesack W."/>
        </authorList>
    </citation>
    <scope>NUCLEOTIDE SEQUENCE [LARGE SCALE GENOMIC DNA]</scope>
    <source>
        <strain evidence="3">DSM 22066 / NBRC 105507 / MRE50</strain>
    </source>
</reference>
<sequence>MFKDRKDAGRKLSERLAQEQWDQPVVFAIPRGGVPIGCEIARKLRAPLDLIIPRKLPVPYNPEAGFGAVAPDGTIVLNDDLVSQIGLDQDEINSIAMAVLDEVQRRIREYRLGPPIDPKGRDVIVVDDGLASGYTMIAAVRALKKKGPKKVVVAVPCSPRTSVERLEEEADEVICLAVQEQGSFAVASYYQKFPDLSDGEVLADLGTCTLVPPKS</sequence>
<gene>
    <name evidence="2" type="ORF">RCIX947</name>
</gene>
<proteinExistence type="predicted"/>
<keyword evidence="2" id="KW-0808">Transferase</keyword>
<organism evidence="2 3">
    <name type="scientific">Methanocella arvoryzae (strain DSM 22066 / NBRC 105507 / MRE50)</name>
    <dbReference type="NCBI Taxonomy" id="351160"/>
    <lineage>
        <taxon>Archaea</taxon>
        <taxon>Methanobacteriati</taxon>
        <taxon>Methanobacteriota</taxon>
        <taxon>Stenosarchaea group</taxon>
        <taxon>Methanomicrobia</taxon>
        <taxon>Methanocellales</taxon>
        <taxon>Methanocellaceae</taxon>
        <taxon>Methanocella</taxon>
    </lineage>
</organism>
<dbReference type="Pfam" id="PF00156">
    <property type="entry name" value="Pribosyltran"/>
    <property type="match status" value="1"/>
</dbReference>
<dbReference type="Gene3D" id="3.30.1310.20">
    <property type="entry name" value="PRTase-like"/>
    <property type="match status" value="1"/>
</dbReference>
<dbReference type="GO" id="GO:0016757">
    <property type="term" value="F:glycosyltransferase activity"/>
    <property type="evidence" value="ECO:0007669"/>
    <property type="project" value="UniProtKB-KW"/>
</dbReference>
<accession>Q0W5Q3</accession>
<keyword evidence="2" id="KW-0328">Glycosyltransferase</keyword>
<feature type="domain" description="Phosphoribosyltransferase" evidence="1">
    <location>
        <begin position="6"/>
        <end position="177"/>
    </location>
</feature>
<dbReference type="eggNOG" id="arCOG00041">
    <property type="taxonomic scope" value="Archaea"/>
</dbReference>
<dbReference type="InterPro" id="IPR000836">
    <property type="entry name" value="PRTase_dom"/>
</dbReference>
<evidence type="ECO:0000313" key="3">
    <source>
        <dbReference type="Proteomes" id="UP000000663"/>
    </source>
</evidence>
<dbReference type="EMBL" id="AM114193">
    <property type="protein sequence ID" value="CAJ36290.1"/>
    <property type="molecule type" value="Genomic_DNA"/>
</dbReference>
<dbReference type="InterPro" id="IPR029057">
    <property type="entry name" value="PRTase-like"/>
</dbReference>
<name>Q0W5Q3_METAR</name>
<dbReference type="KEGG" id="rci:RCIX947"/>
<evidence type="ECO:0000259" key="1">
    <source>
        <dbReference type="Pfam" id="PF00156"/>
    </source>
</evidence>
<dbReference type="CDD" id="cd06223">
    <property type="entry name" value="PRTases_typeI"/>
    <property type="match status" value="1"/>
</dbReference>
<dbReference type="SUPFAM" id="SSF53271">
    <property type="entry name" value="PRTase-like"/>
    <property type="match status" value="1"/>
</dbReference>
<evidence type="ECO:0000313" key="2">
    <source>
        <dbReference type="EMBL" id="CAJ36290.1"/>
    </source>
</evidence>
<protein>
    <submittedName>
        <fullName evidence="2">Phosphoribosyltransferase</fullName>
    </submittedName>
</protein>
<dbReference type="Proteomes" id="UP000000663">
    <property type="component" value="Chromosome"/>
</dbReference>
<dbReference type="PATRIC" id="fig|351160.9.peg.1951"/>